<reference evidence="8" key="1">
    <citation type="submission" date="2020-12" db="EMBL/GenBank/DDBJ databases">
        <title>Clostridium thailandense sp. nov., a novel acetogenic bacterium isolated from peat land soil in Thailand.</title>
        <authorList>
            <person name="Chaikitkaew S."/>
            <person name="Birkeland N.K."/>
        </authorList>
    </citation>
    <scope>NUCLEOTIDE SEQUENCE</scope>
    <source>
        <strain evidence="8">PL3</strain>
    </source>
</reference>
<keyword evidence="5" id="KW-0804">Transcription</keyword>
<proteinExistence type="predicted"/>
<evidence type="ECO:0000256" key="5">
    <source>
        <dbReference type="ARBA" id="ARBA00023163"/>
    </source>
</evidence>
<dbReference type="PROSITE" id="PS50110">
    <property type="entry name" value="RESPONSE_REGULATORY"/>
    <property type="match status" value="1"/>
</dbReference>
<dbReference type="GO" id="GO:0000156">
    <property type="term" value="F:phosphorelay response regulator activity"/>
    <property type="evidence" value="ECO:0007669"/>
    <property type="project" value="TreeGrafter"/>
</dbReference>
<evidence type="ECO:0000256" key="6">
    <source>
        <dbReference type="PROSITE-ProRule" id="PRU00169"/>
    </source>
</evidence>
<evidence type="ECO:0000259" key="7">
    <source>
        <dbReference type="PROSITE" id="PS50110"/>
    </source>
</evidence>
<name>A0A949TXH5_9CLOT</name>
<evidence type="ECO:0000256" key="4">
    <source>
        <dbReference type="ARBA" id="ARBA00023125"/>
    </source>
</evidence>
<dbReference type="Proteomes" id="UP000694308">
    <property type="component" value="Unassembled WGS sequence"/>
</dbReference>
<comment type="caution">
    <text evidence="8">The sequence shown here is derived from an EMBL/GenBank/DDBJ whole genome shotgun (WGS) entry which is preliminary data.</text>
</comment>
<keyword evidence="3" id="KW-0805">Transcription regulation</keyword>
<keyword evidence="9" id="KW-1185">Reference proteome</keyword>
<dbReference type="PANTHER" id="PTHR48111:SF1">
    <property type="entry name" value="TWO-COMPONENT RESPONSE REGULATOR ORR33"/>
    <property type="match status" value="1"/>
</dbReference>
<feature type="domain" description="Response regulatory" evidence="7">
    <location>
        <begin position="6"/>
        <end position="120"/>
    </location>
</feature>
<dbReference type="InterPro" id="IPR039420">
    <property type="entry name" value="WalR-like"/>
</dbReference>
<dbReference type="AlphaFoldDB" id="A0A949TXH5"/>
<dbReference type="PANTHER" id="PTHR48111">
    <property type="entry name" value="REGULATOR OF RPOS"/>
    <property type="match status" value="1"/>
</dbReference>
<dbReference type="GO" id="GO:0005829">
    <property type="term" value="C:cytosol"/>
    <property type="evidence" value="ECO:0007669"/>
    <property type="project" value="TreeGrafter"/>
</dbReference>
<dbReference type="SMART" id="SM00448">
    <property type="entry name" value="REC"/>
    <property type="match status" value="1"/>
</dbReference>
<organism evidence="8 9">
    <name type="scientific">Clostridium thailandense</name>
    <dbReference type="NCBI Taxonomy" id="2794346"/>
    <lineage>
        <taxon>Bacteria</taxon>
        <taxon>Bacillati</taxon>
        <taxon>Bacillota</taxon>
        <taxon>Clostridia</taxon>
        <taxon>Eubacteriales</taxon>
        <taxon>Clostridiaceae</taxon>
        <taxon>Clostridium</taxon>
    </lineage>
</organism>
<evidence type="ECO:0000256" key="1">
    <source>
        <dbReference type="ARBA" id="ARBA00022553"/>
    </source>
</evidence>
<dbReference type="GO" id="GO:0006355">
    <property type="term" value="P:regulation of DNA-templated transcription"/>
    <property type="evidence" value="ECO:0007669"/>
    <property type="project" value="TreeGrafter"/>
</dbReference>
<dbReference type="GO" id="GO:0000976">
    <property type="term" value="F:transcription cis-regulatory region binding"/>
    <property type="evidence" value="ECO:0007669"/>
    <property type="project" value="TreeGrafter"/>
</dbReference>
<dbReference type="RefSeq" id="WP_218320401.1">
    <property type="nucleotide sequence ID" value="NZ_JAEEGC010000043.1"/>
</dbReference>
<keyword evidence="2" id="KW-0902">Two-component regulatory system</keyword>
<keyword evidence="1 6" id="KW-0597">Phosphoprotein</keyword>
<evidence type="ECO:0000313" key="8">
    <source>
        <dbReference type="EMBL" id="MBV7273370.1"/>
    </source>
</evidence>
<dbReference type="GO" id="GO:0032993">
    <property type="term" value="C:protein-DNA complex"/>
    <property type="evidence" value="ECO:0007669"/>
    <property type="project" value="TreeGrafter"/>
</dbReference>
<accession>A0A949TXH5</accession>
<dbReference type="EMBL" id="JAEEGC010000043">
    <property type="protein sequence ID" value="MBV7273370.1"/>
    <property type="molecule type" value="Genomic_DNA"/>
</dbReference>
<evidence type="ECO:0000256" key="2">
    <source>
        <dbReference type="ARBA" id="ARBA00023012"/>
    </source>
</evidence>
<gene>
    <name evidence="8" type="ORF">I6U48_10660</name>
</gene>
<evidence type="ECO:0000256" key="3">
    <source>
        <dbReference type="ARBA" id="ARBA00023015"/>
    </source>
</evidence>
<feature type="modified residue" description="4-aspartylphosphate" evidence="6">
    <location>
        <position position="55"/>
    </location>
</feature>
<keyword evidence="4" id="KW-0238">DNA-binding</keyword>
<dbReference type="InterPro" id="IPR001789">
    <property type="entry name" value="Sig_transdc_resp-reg_receiver"/>
</dbReference>
<protein>
    <submittedName>
        <fullName evidence="8">Response regulator</fullName>
    </submittedName>
</protein>
<dbReference type="Pfam" id="PF00072">
    <property type="entry name" value="Response_reg"/>
    <property type="match status" value="1"/>
</dbReference>
<evidence type="ECO:0000313" key="9">
    <source>
        <dbReference type="Proteomes" id="UP000694308"/>
    </source>
</evidence>
<sequence>MGKGYKILIVDYEEETINSITENLITEGYSVETCTDSLKALDKFKSEKYHVVIIDVGMPHMNGIDLLREVKFYDALTQVIMVSEHSTMDNVIQALELGANDYILEPFKSIEVLVETVKLSIKKLERWKETIRKIVE</sequence>